<sequence length="91" mass="11048">MKVIIRRRFNSSHYHRDLYQKLQTLIQRSKSVKDYHKEMEVVMIQANIEEDREATMARFLVRLNLEIAYIVELQHYVELTDVVHMEIKVES</sequence>
<dbReference type="PANTHER" id="PTHR35046:SF9">
    <property type="entry name" value="RNA-DIRECTED DNA POLYMERASE"/>
    <property type="match status" value="1"/>
</dbReference>
<evidence type="ECO:0000259" key="1">
    <source>
        <dbReference type="Pfam" id="PF03732"/>
    </source>
</evidence>
<organism evidence="2 3">
    <name type="scientific">Gossypium arboreum</name>
    <name type="common">Tree cotton</name>
    <name type="synonym">Gossypium nanking</name>
    <dbReference type="NCBI Taxonomy" id="29729"/>
    <lineage>
        <taxon>Eukaryota</taxon>
        <taxon>Viridiplantae</taxon>
        <taxon>Streptophyta</taxon>
        <taxon>Embryophyta</taxon>
        <taxon>Tracheophyta</taxon>
        <taxon>Spermatophyta</taxon>
        <taxon>Magnoliopsida</taxon>
        <taxon>eudicotyledons</taxon>
        <taxon>Gunneridae</taxon>
        <taxon>Pentapetalae</taxon>
        <taxon>rosids</taxon>
        <taxon>malvids</taxon>
        <taxon>Malvales</taxon>
        <taxon>Malvaceae</taxon>
        <taxon>Malvoideae</taxon>
        <taxon>Gossypium</taxon>
    </lineage>
</organism>
<protein>
    <recommendedName>
        <fullName evidence="1">Retrotransposon gag domain-containing protein</fullName>
    </recommendedName>
</protein>
<name>A0ABR0Q6Q4_GOSAR</name>
<dbReference type="Proteomes" id="UP001358586">
    <property type="component" value="Chromosome 4"/>
</dbReference>
<gene>
    <name evidence="2" type="ORF">PVK06_010413</name>
</gene>
<comment type="caution">
    <text evidence="2">The sequence shown here is derived from an EMBL/GenBank/DDBJ whole genome shotgun (WGS) entry which is preliminary data.</text>
</comment>
<dbReference type="PANTHER" id="PTHR35046">
    <property type="entry name" value="ZINC KNUCKLE (CCHC-TYPE) FAMILY PROTEIN"/>
    <property type="match status" value="1"/>
</dbReference>
<keyword evidence="3" id="KW-1185">Reference proteome</keyword>
<reference evidence="2 3" key="1">
    <citation type="submission" date="2023-03" db="EMBL/GenBank/DDBJ databases">
        <title>WGS of Gossypium arboreum.</title>
        <authorList>
            <person name="Yu D."/>
        </authorList>
    </citation>
    <scope>NUCLEOTIDE SEQUENCE [LARGE SCALE GENOMIC DNA]</scope>
    <source>
        <tissue evidence="2">Leaf</tissue>
    </source>
</reference>
<dbReference type="EMBL" id="JARKNE010000004">
    <property type="protein sequence ID" value="KAK5834737.1"/>
    <property type="molecule type" value="Genomic_DNA"/>
</dbReference>
<evidence type="ECO:0000313" key="3">
    <source>
        <dbReference type="Proteomes" id="UP001358586"/>
    </source>
</evidence>
<feature type="domain" description="Retrotransposon gag" evidence="1">
    <location>
        <begin position="4"/>
        <end position="60"/>
    </location>
</feature>
<evidence type="ECO:0000313" key="2">
    <source>
        <dbReference type="EMBL" id="KAK5834737.1"/>
    </source>
</evidence>
<dbReference type="Pfam" id="PF03732">
    <property type="entry name" value="Retrotrans_gag"/>
    <property type="match status" value="1"/>
</dbReference>
<accession>A0ABR0Q6Q4</accession>
<dbReference type="InterPro" id="IPR005162">
    <property type="entry name" value="Retrotrans_gag_dom"/>
</dbReference>
<proteinExistence type="predicted"/>